<evidence type="ECO:0000256" key="4">
    <source>
        <dbReference type="ARBA" id="ARBA00022989"/>
    </source>
</evidence>
<feature type="transmembrane region" description="Helical" evidence="6">
    <location>
        <begin position="283"/>
        <end position="304"/>
    </location>
</feature>
<dbReference type="InterPro" id="IPR011701">
    <property type="entry name" value="MFS"/>
</dbReference>
<dbReference type="FunFam" id="1.20.1250.20:FF:000013">
    <property type="entry name" value="MFS general substrate transporter"/>
    <property type="match status" value="1"/>
</dbReference>
<reference evidence="7 8" key="1">
    <citation type="journal article" date="2012" name="New Phytol.">
        <title>Insight into trade-off between wood decay and parasitism from the genome of a fungal forest pathogen.</title>
        <authorList>
            <person name="Olson A."/>
            <person name="Aerts A."/>
            <person name="Asiegbu F."/>
            <person name="Belbahri L."/>
            <person name="Bouzid O."/>
            <person name="Broberg A."/>
            <person name="Canback B."/>
            <person name="Coutinho P.M."/>
            <person name="Cullen D."/>
            <person name="Dalman K."/>
            <person name="Deflorio G."/>
            <person name="van Diepen L.T."/>
            <person name="Dunand C."/>
            <person name="Duplessis S."/>
            <person name="Durling M."/>
            <person name="Gonthier P."/>
            <person name="Grimwood J."/>
            <person name="Fossdal C.G."/>
            <person name="Hansson D."/>
            <person name="Henrissat B."/>
            <person name="Hietala A."/>
            <person name="Himmelstrand K."/>
            <person name="Hoffmeister D."/>
            <person name="Hogberg N."/>
            <person name="James T.Y."/>
            <person name="Karlsson M."/>
            <person name="Kohler A."/>
            <person name="Kues U."/>
            <person name="Lee Y.H."/>
            <person name="Lin Y.C."/>
            <person name="Lind M."/>
            <person name="Lindquist E."/>
            <person name="Lombard V."/>
            <person name="Lucas S."/>
            <person name="Lunden K."/>
            <person name="Morin E."/>
            <person name="Murat C."/>
            <person name="Park J."/>
            <person name="Raffaello T."/>
            <person name="Rouze P."/>
            <person name="Salamov A."/>
            <person name="Schmutz J."/>
            <person name="Solheim H."/>
            <person name="Stahlberg J."/>
            <person name="Velez H."/>
            <person name="de Vries R.P."/>
            <person name="Wiebenga A."/>
            <person name="Woodward S."/>
            <person name="Yakovlev I."/>
            <person name="Garbelotto M."/>
            <person name="Martin F."/>
            <person name="Grigoriev I.V."/>
            <person name="Stenlid J."/>
        </authorList>
    </citation>
    <scope>NUCLEOTIDE SEQUENCE [LARGE SCALE GENOMIC DNA]</scope>
    <source>
        <strain evidence="7 8">TC 32-1</strain>
    </source>
</reference>
<keyword evidence="2" id="KW-0813">Transport</keyword>
<dbReference type="PANTHER" id="PTHR43791">
    <property type="entry name" value="PERMEASE-RELATED"/>
    <property type="match status" value="1"/>
</dbReference>
<feature type="transmembrane region" description="Helical" evidence="6">
    <location>
        <begin position="310"/>
        <end position="330"/>
    </location>
</feature>
<gene>
    <name evidence="7" type="ORF">HETIRDRAFT_54234</name>
</gene>
<dbReference type="FunCoup" id="W4JRG1">
    <property type="interactions" value="74"/>
</dbReference>
<evidence type="ECO:0000313" key="7">
    <source>
        <dbReference type="EMBL" id="ETW76162.1"/>
    </source>
</evidence>
<dbReference type="PANTHER" id="PTHR43791:SF85">
    <property type="entry name" value="TRANSPORTER, PUTATIVE (AFU_ORTHOLOGUE AFUA_6G00710)-RELATED"/>
    <property type="match status" value="1"/>
</dbReference>
<dbReference type="OrthoDB" id="2985014at2759"/>
<dbReference type="Proteomes" id="UP000030671">
    <property type="component" value="Unassembled WGS sequence"/>
</dbReference>
<dbReference type="KEGG" id="hir:HETIRDRAFT_54234"/>
<dbReference type="eggNOG" id="KOG2533">
    <property type="taxonomic scope" value="Eukaryota"/>
</dbReference>
<feature type="transmembrane region" description="Helical" evidence="6">
    <location>
        <begin position="83"/>
        <end position="100"/>
    </location>
</feature>
<feature type="transmembrane region" description="Helical" evidence="6">
    <location>
        <begin position="112"/>
        <end position="133"/>
    </location>
</feature>
<dbReference type="GeneID" id="20678292"/>
<protein>
    <submittedName>
        <fullName evidence="7">Major facilitator superfamily</fullName>
    </submittedName>
</protein>
<evidence type="ECO:0000256" key="3">
    <source>
        <dbReference type="ARBA" id="ARBA00022692"/>
    </source>
</evidence>
<feature type="transmembrane region" description="Helical" evidence="6">
    <location>
        <begin position="23"/>
        <end position="45"/>
    </location>
</feature>
<name>W4JRG1_HETIT</name>
<feature type="transmembrane region" description="Helical" evidence="6">
    <location>
        <begin position="145"/>
        <end position="166"/>
    </location>
</feature>
<dbReference type="InterPro" id="IPR036259">
    <property type="entry name" value="MFS_trans_sf"/>
</dbReference>
<feature type="non-terminal residue" evidence="7">
    <location>
        <position position="1"/>
    </location>
</feature>
<comment type="subcellular location">
    <subcellularLocation>
        <location evidence="1">Membrane</location>
        <topology evidence="1">Multi-pass membrane protein</topology>
    </subcellularLocation>
</comment>
<organism evidence="7 8">
    <name type="scientific">Heterobasidion irregulare (strain TC 32-1)</name>
    <dbReference type="NCBI Taxonomy" id="747525"/>
    <lineage>
        <taxon>Eukaryota</taxon>
        <taxon>Fungi</taxon>
        <taxon>Dikarya</taxon>
        <taxon>Basidiomycota</taxon>
        <taxon>Agaricomycotina</taxon>
        <taxon>Agaricomycetes</taxon>
        <taxon>Russulales</taxon>
        <taxon>Bondarzewiaceae</taxon>
        <taxon>Heterobasidion</taxon>
        <taxon>Heterobasidion annosum species complex</taxon>
    </lineage>
</organism>
<keyword evidence="4 6" id="KW-1133">Transmembrane helix</keyword>
<feature type="transmembrane region" description="Helical" evidence="6">
    <location>
        <begin position="219"/>
        <end position="239"/>
    </location>
</feature>
<feature type="transmembrane region" description="Helical" evidence="6">
    <location>
        <begin position="259"/>
        <end position="276"/>
    </location>
</feature>
<evidence type="ECO:0000313" key="8">
    <source>
        <dbReference type="Proteomes" id="UP000030671"/>
    </source>
</evidence>
<proteinExistence type="predicted"/>
<feature type="transmembrane region" description="Helical" evidence="6">
    <location>
        <begin position="374"/>
        <end position="394"/>
    </location>
</feature>
<dbReference type="InParanoid" id="W4JRG1"/>
<dbReference type="SUPFAM" id="SSF103473">
    <property type="entry name" value="MFS general substrate transporter"/>
    <property type="match status" value="1"/>
</dbReference>
<evidence type="ECO:0000256" key="2">
    <source>
        <dbReference type="ARBA" id="ARBA00022448"/>
    </source>
</evidence>
<dbReference type="GO" id="GO:0022857">
    <property type="term" value="F:transmembrane transporter activity"/>
    <property type="evidence" value="ECO:0007669"/>
    <property type="project" value="InterPro"/>
</dbReference>
<keyword evidence="5 6" id="KW-0472">Membrane</keyword>
<keyword evidence="3 6" id="KW-0812">Transmembrane</keyword>
<keyword evidence="8" id="KW-1185">Reference proteome</keyword>
<sequence length="441" mass="47895">RRNIGNARIAGLERDLRMTDHQFSVALTITYVPYILMEIPMNLLMKRLGPNVTLPLMVTLWGMVCACQGAVKTYGGLLACRFFLGALEGGLFPGIVLYLTSFYKSHALQLRFAMMFSVTSLAGAFSGLLAAAIQNMNGVRGLPGWSWIFVLEGVFTTVFGLLSFVITPAKPAAMPFLTLEEKAAYIGGLQASWSGDGDDVAETFSWSEVGSVFVDAPHVFLVSIPLFFNGATLFGLANFTPTIVNAFGYPLARTQLLTVPPYACSFFISICCAYLSDKYKQRGATAVLSSLIAIPGYAIFLGTANKHANYGALFLQIVGVYCVPPCLGTWNANNVQPHYRRATGVAIGFMFTNAGGIVSTWLFTGPPRFHKASVVNLIFAIGTSVSCAGIVLYLHKKNIAKRAEVARLLREEGEGTQPGGWNSDEVRSRLGDRHPLFEFTL</sequence>
<dbReference type="EMBL" id="KI925465">
    <property type="protein sequence ID" value="ETW76162.1"/>
    <property type="molecule type" value="Genomic_DNA"/>
</dbReference>
<evidence type="ECO:0000256" key="1">
    <source>
        <dbReference type="ARBA" id="ARBA00004141"/>
    </source>
</evidence>
<feature type="transmembrane region" description="Helical" evidence="6">
    <location>
        <begin position="342"/>
        <end position="362"/>
    </location>
</feature>
<dbReference type="GO" id="GO:0016020">
    <property type="term" value="C:membrane"/>
    <property type="evidence" value="ECO:0007669"/>
    <property type="project" value="UniProtKB-SubCell"/>
</dbReference>
<dbReference type="Pfam" id="PF07690">
    <property type="entry name" value="MFS_1"/>
    <property type="match status" value="1"/>
</dbReference>
<dbReference type="HOGENOM" id="CLU_001265_0_1_1"/>
<dbReference type="Gene3D" id="1.20.1250.20">
    <property type="entry name" value="MFS general substrate transporter like domains"/>
    <property type="match status" value="2"/>
</dbReference>
<dbReference type="RefSeq" id="XP_009551876.1">
    <property type="nucleotide sequence ID" value="XM_009553581.1"/>
</dbReference>
<accession>W4JRG1</accession>
<evidence type="ECO:0000256" key="6">
    <source>
        <dbReference type="SAM" id="Phobius"/>
    </source>
</evidence>
<dbReference type="FunFam" id="1.20.1250.20:FF:000018">
    <property type="entry name" value="MFS transporter permease"/>
    <property type="match status" value="1"/>
</dbReference>
<evidence type="ECO:0000256" key="5">
    <source>
        <dbReference type="ARBA" id="ARBA00023136"/>
    </source>
</evidence>
<dbReference type="AlphaFoldDB" id="W4JRG1"/>